<dbReference type="SFLD" id="SFLDF00275">
    <property type="entry name" value="adenosine_C2_methyltransferase"/>
    <property type="match status" value="1"/>
</dbReference>
<evidence type="ECO:0000313" key="15">
    <source>
        <dbReference type="EMBL" id="BAM01628.1"/>
    </source>
</evidence>
<comment type="subcellular location">
    <subcellularLocation>
        <location evidence="1 12">Cytoplasm</location>
    </subcellularLocation>
</comment>
<dbReference type="AlphaFoldDB" id="I0I8P0"/>
<keyword evidence="7 12" id="KW-0949">S-adenosyl-L-methionine</keyword>
<name>I0I8P0_CALAS</name>
<dbReference type="InterPro" id="IPR007197">
    <property type="entry name" value="rSAM"/>
</dbReference>
<keyword evidence="11 12" id="KW-0411">Iron-sulfur</keyword>
<comment type="catalytic activity">
    <reaction evidence="12">
        <text>adenosine(37) in tRNA + 2 reduced [2Fe-2S]-[ferredoxin] + 2 S-adenosyl-L-methionine = 2-methyladenosine(37) in tRNA + 5'-deoxyadenosine + L-methionine + 2 oxidized [2Fe-2S]-[ferredoxin] + S-adenosyl-L-homocysteine</text>
        <dbReference type="Rhea" id="RHEA:43332"/>
        <dbReference type="Rhea" id="RHEA-COMP:10000"/>
        <dbReference type="Rhea" id="RHEA-COMP:10001"/>
        <dbReference type="Rhea" id="RHEA-COMP:10162"/>
        <dbReference type="Rhea" id="RHEA-COMP:10485"/>
        <dbReference type="ChEBI" id="CHEBI:17319"/>
        <dbReference type="ChEBI" id="CHEBI:33737"/>
        <dbReference type="ChEBI" id="CHEBI:33738"/>
        <dbReference type="ChEBI" id="CHEBI:57844"/>
        <dbReference type="ChEBI" id="CHEBI:57856"/>
        <dbReference type="ChEBI" id="CHEBI:59789"/>
        <dbReference type="ChEBI" id="CHEBI:74411"/>
        <dbReference type="ChEBI" id="CHEBI:74497"/>
        <dbReference type="EC" id="2.1.1.192"/>
    </reaction>
</comment>
<dbReference type="HOGENOM" id="CLU_029101_2_0_0"/>
<evidence type="ECO:0000256" key="9">
    <source>
        <dbReference type="ARBA" id="ARBA00022723"/>
    </source>
</evidence>
<feature type="active site" description="S-methylcysteine intermediate" evidence="12">
    <location>
        <position position="339"/>
    </location>
</feature>
<sequence>MDLAQLGDFMQELNQPRFRARQIWEWIYKRYVGDFEAMTNLPKALRARLAEIATVSPLQPIAQMVSHNRDTLKTLFQLPDGQTIEAVLMLYDQRRTLCISSQAGCAMGCVFCATAQGGLARNLTTGEIVAQVLYFARYLADPSLPPDTDVERPTHVTNIVLMGMGEPLHNYNNVWKALRRLTDPEAFGLGARHITLSTVGLVPMIDRMADEGLQVGLAVSLHAPNDELRTQLTPINKAYPVDELLAAVRRYVAKTNRRVTFEYALMAGVNDSPELAQEMAHKLQGILCHVNLIPLNPVPDSPFQPTSDEETERFAQILRNAGIPTTIRLRRGIEINAGCGQLRRAVVAAANGRRLHKTSMGENGETRSAAVSPGAESFGEQVTPKA</sequence>
<dbReference type="InterPro" id="IPR027492">
    <property type="entry name" value="RNA_MTrfase_RlmN"/>
</dbReference>
<dbReference type="InterPro" id="IPR040072">
    <property type="entry name" value="Methyltransferase_A"/>
</dbReference>
<comment type="similarity">
    <text evidence="12">Belongs to the radical SAM superfamily. RlmN family.</text>
</comment>
<comment type="function">
    <text evidence="12">Specifically methylates position 2 of adenine 2503 in 23S rRNA and position 2 of adenine 37 in tRNAs.</text>
</comment>
<evidence type="ECO:0000259" key="14">
    <source>
        <dbReference type="PROSITE" id="PS51918"/>
    </source>
</evidence>
<evidence type="ECO:0000256" key="10">
    <source>
        <dbReference type="ARBA" id="ARBA00023004"/>
    </source>
</evidence>
<dbReference type="SUPFAM" id="SSF102114">
    <property type="entry name" value="Radical SAM enzymes"/>
    <property type="match status" value="1"/>
</dbReference>
<dbReference type="FunFam" id="3.20.20.70:FF:000014">
    <property type="entry name" value="Probable dual-specificity RNA methyltransferase RlmN"/>
    <property type="match status" value="1"/>
</dbReference>
<dbReference type="Pfam" id="PF21016">
    <property type="entry name" value="RlmN_N"/>
    <property type="match status" value="1"/>
</dbReference>
<dbReference type="STRING" id="926550.CLDAP_35880"/>
<comment type="miscellaneous">
    <text evidence="12">Reaction proceeds by a ping-pong mechanism involving intermediate methylation of a conserved cysteine residue.</text>
</comment>
<dbReference type="GO" id="GO:0005737">
    <property type="term" value="C:cytoplasm"/>
    <property type="evidence" value="ECO:0007669"/>
    <property type="project" value="UniProtKB-SubCell"/>
</dbReference>
<dbReference type="InterPro" id="IPR048641">
    <property type="entry name" value="RlmN_N"/>
</dbReference>
<keyword evidence="9 12" id="KW-0479">Metal-binding</keyword>
<dbReference type="HAMAP" id="MF_01849">
    <property type="entry name" value="RNA_methyltr_RlmN"/>
    <property type="match status" value="1"/>
</dbReference>
<dbReference type="GO" id="GO:0000049">
    <property type="term" value="F:tRNA binding"/>
    <property type="evidence" value="ECO:0007669"/>
    <property type="project" value="UniProtKB-UniRule"/>
</dbReference>
<dbReference type="EC" id="2.1.1.192" evidence="12"/>
<keyword evidence="5 12" id="KW-0489">Methyltransferase</keyword>
<evidence type="ECO:0000256" key="3">
    <source>
        <dbReference type="ARBA" id="ARBA00022490"/>
    </source>
</evidence>
<evidence type="ECO:0000256" key="13">
    <source>
        <dbReference type="SAM" id="MobiDB-lite"/>
    </source>
</evidence>
<keyword evidence="8 12" id="KW-0819">tRNA processing</keyword>
<organism evidence="15 16">
    <name type="scientific">Caldilinea aerophila (strain DSM 14535 / JCM 11387 / NBRC 104270 / STL-6-O1)</name>
    <dbReference type="NCBI Taxonomy" id="926550"/>
    <lineage>
        <taxon>Bacteria</taxon>
        <taxon>Bacillati</taxon>
        <taxon>Chloroflexota</taxon>
        <taxon>Caldilineae</taxon>
        <taxon>Caldilineales</taxon>
        <taxon>Caldilineaceae</taxon>
        <taxon>Caldilinea</taxon>
    </lineage>
</organism>
<dbReference type="GO" id="GO:0070475">
    <property type="term" value="P:rRNA base methylation"/>
    <property type="evidence" value="ECO:0007669"/>
    <property type="project" value="UniProtKB-UniRule"/>
</dbReference>
<dbReference type="PANTHER" id="PTHR30544:SF5">
    <property type="entry name" value="RADICAL SAM CORE DOMAIN-CONTAINING PROTEIN"/>
    <property type="match status" value="1"/>
</dbReference>
<dbReference type="GO" id="GO:0019843">
    <property type="term" value="F:rRNA binding"/>
    <property type="evidence" value="ECO:0007669"/>
    <property type="project" value="UniProtKB-UniRule"/>
</dbReference>
<evidence type="ECO:0000256" key="8">
    <source>
        <dbReference type="ARBA" id="ARBA00022694"/>
    </source>
</evidence>
<dbReference type="EMBL" id="AP012337">
    <property type="protein sequence ID" value="BAM01628.1"/>
    <property type="molecule type" value="Genomic_DNA"/>
</dbReference>
<feature type="domain" description="Radical SAM core" evidence="14">
    <location>
        <begin position="91"/>
        <end position="334"/>
    </location>
</feature>
<dbReference type="InterPro" id="IPR004383">
    <property type="entry name" value="rRNA_lsu_MTrfase_RlmN/Cfr"/>
</dbReference>
<dbReference type="GO" id="GO:0051539">
    <property type="term" value="F:4 iron, 4 sulfur cluster binding"/>
    <property type="evidence" value="ECO:0007669"/>
    <property type="project" value="UniProtKB-UniRule"/>
</dbReference>
<dbReference type="Proteomes" id="UP000007880">
    <property type="component" value="Chromosome"/>
</dbReference>
<keyword evidence="2 12" id="KW-0004">4Fe-4S</keyword>
<dbReference type="GO" id="GO:0002935">
    <property type="term" value="F:tRNA (adenine(37)-C2)-methyltransferase activity"/>
    <property type="evidence" value="ECO:0007669"/>
    <property type="project" value="UniProtKB-UniRule"/>
</dbReference>
<evidence type="ECO:0000256" key="2">
    <source>
        <dbReference type="ARBA" id="ARBA00022485"/>
    </source>
</evidence>
<reference evidence="15 16" key="1">
    <citation type="submission" date="2012-02" db="EMBL/GenBank/DDBJ databases">
        <title>Complete genome sequence of Caldilinea aerophila DSM 14535 (= NBRC 102666).</title>
        <authorList>
            <person name="Oguchi A."/>
            <person name="Hosoyama A."/>
            <person name="Sekine M."/>
            <person name="Fukai R."/>
            <person name="Kato Y."/>
            <person name="Nakamura S."/>
            <person name="Hanada S."/>
            <person name="Yamazaki S."/>
            <person name="Fujita N."/>
        </authorList>
    </citation>
    <scope>NUCLEOTIDE SEQUENCE [LARGE SCALE GENOMIC DNA]</scope>
    <source>
        <strain evidence="16">DSM 14535 / JCM 11387 / NBRC 104270 / STL-6-O1</strain>
    </source>
</reference>
<dbReference type="SFLD" id="SFLDG01062">
    <property type="entry name" value="methyltransferase_(Class_A)"/>
    <property type="match status" value="1"/>
</dbReference>
<dbReference type="InterPro" id="IPR058240">
    <property type="entry name" value="rSAM_sf"/>
</dbReference>
<dbReference type="SFLD" id="SFLDS00029">
    <property type="entry name" value="Radical_SAM"/>
    <property type="match status" value="1"/>
</dbReference>
<keyword evidence="6 12" id="KW-0808">Transferase</keyword>
<feature type="binding site" evidence="12">
    <location>
        <position position="112"/>
    </location>
    <ligand>
        <name>[4Fe-4S] cluster</name>
        <dbReference type="ChEBI" id="CHEBI:49883"/>
        <note>4Fe-4S-S-AdoMet</note>
    </ligand>
</feature>
<feature type="binding site" evidence="12">
    <location>
        <position position="109"/>
    </location>
    <ligand>
        <name>[4Fe-4S] cluster</name>
        <dbReference type="ChEBI" id="CHEBI:49883"/>
        <note>4Fe-4S-S-AdoMet</note>
    </ligand>
</feature>
<accession>I0I8P0</accession>
<evidence type="ECO:0000256" key="1">
    <source>
        <dbReference type="ARBA" id="ARBA00004496"/>
    </source>
</evidence>
<comment type="cofactor">
    <cofactor evidence="12">
        <name>[4Fe-4S] cluster</name>
        <dbReference type="ChEBI" id="CHEBI:49883"/>
    </cofactor>
    <text evidence="12">Binds 1 [4Fe-4S] cluster. The cluster is coordinated with 3 cysteines and an exchangeable S-adenosyl-L-methionine.</text>
</comment>
<dbReference type="eggNOG" id="COG0820">
    <property type="taxonomic scope" value="Bacteria"/>
</dbReference>
<comment type="catalytic activity">
    <reaction evidence="12">
        <text>adenosine(2503) in 23S rRNA + 2 reduced [2Fe-2S]-[ferredoxin] + 2 S-adenosyl-L-methionine = 2-methyladenosine(2503) in 23S rRNA + 5'-deoxyadenosine + L-methionine + 2 oxidized [2Fe-2S]-[ferredoxin] + S-adenosyl-L-homocysteine</text>
        <dbReference type="Rhea" id="RHEA:42916"/>
        <dbReference type="Rhea" id="RHEA-COMP:10000"/>
        <dbReference type="Rhea" id="RHEA-COMP:10001"/>
        <dbReference type="Rhea" id="RHEA-COMP:10152"/>
        <dbReference type="Rhea" id="RHEA-COMP:10282"/>
        <dbReference type="ChEBI" id="CHEBI:17319"/>
        <dbReference type="ChEBI" id="CHEBI:33737"/>
        <dbReference type="ChEBI" id="CHEBI:33738"/>
        <dbReference type="ChEBI" id="CHEBI:57844"/>
        <dbReference type="ChEBI" id="CHEBI:57856"/>
        <dbReference type="ChEBI" id="CHEBI:59789"/>
        <dbReference type="ChEBI" id="CHEBI:74411"/>
        <dbReference type="ChEBI" id="CHEBI:74497"/>
        <dbReference type="EC" id="2.1.1.192"/>
    </reaction>
</comment>
<dbReference type="PANTHER" id="PTHR30544">
    <property type="entry name" value="23S RRNA METHYLTRANSFERASE"/>
    <property type="match status" value="1"/>
</dbReference>
<keyword evidence="3 12" id="KW-0963">Cytoplasm</keyword>
<keyword evidence="12" id="KW-1015">Disulfide bond</keyword>
<dbReference type="GO" id="GO:0046872">
    <property type="term" value="F:metal ion binding"/>
    <property type="evidence" value="ECO:0007669"/>
    <property type="project" value="UniProtKB-KW"/>
</dbReference>
<evidence type="ECO:0000256" key="4">
    <source>
        <dbReference type="ARBA" id="ARBA00022552"/>
    </source>
</evidence>
<comment type="caution">
    <text evidence="12">Lacks conserved residue(s) required for the propagation of feature annotation.</text>
</comment>
<keyword evidence="4 12" id="KW-0698">rRNA processing</keyword>
<dbReference type="Gene3D" id="3.20.20.70">
    <property type="entry name" value="Aldolase class I"/>
    <property type="match status" value="1"/>
</dbReference>
<feature type="binding site" evidence="12">
    <location>
        <position position="296"/>
    </location>
    <ligand>
        <name>S-adenosyl-L-methionine</name>
        <dbReference type="ChEBI" id="CHEBI:59789"/>
    </ligand>
</feature>
<gene>
    <name evidence="12 15" type="primary">rlmN</name>
    <name evidence="15" type="ordered locus">CLDAP_35880</name>
</gene>
<evidence type="ECO:0000256" key="11">
    <source>
        <dbReference type="ARBA" id="ARBA00023014"/>
    </source>
</evidence>
<dbReference type="GO" id="GO:0030488">
    <property type="term" value="P:tRNA methylation"/>
    <property type="evidence" value="ECO:0007669"/>
    <property type="project" value="UniProtKB-UniRule"/>
</dbReference>
<evidence type="ECO:0000256" key="6">
    <source>
        <dbReference type="ARBA" id="ARBA00022679"/>
    </source>
</evidence>
<dbReference type="NCBIfam" id="TIGR00048">
    <property type="entry name" value="rRNA_mod_RlmN"/>
    <property type="match status" value="1"/>
</dbReference>
<feature type="active site" description="Proton acceptor" evidence="12">
    <location>
        <position position="85"/>
    </location>
</feature>
<feature type="binding site" evidence="12">
    <location>
        <position position="105"/>
    </location>
    <ligand>
        <name>[4Fe-4S] cluster</name>
        <dbReference type="ChEBI" id="CHEBI:49883"/>
        <note>4Fe-4S-S-AdoMet</note>
    </ligand>
</feature>
<keyword evidence="10 12" id="KW-0408">Iron</keyword>
<feature type="binding site" evidence="12">
    <location>
        <position position="197"/>
    </location>
    <ligand>
        <name>S-adenosyl-L-methionine</name>
        <dbReference type="ChEBI" id="CHEBI:59789"/>
    </ligand>
</feature>
<dbReference type="KEGG" id="cap:CLDAP_35880"/>
<dbReference type="PROSITE" id="PS51918">
    <property type="entry name" value="RADICAL_SAM"/>
    <property type="match status" value="1"/>
</dbReference>
<dbReference type="InterPro" id="IPR013785">
    <property type="entry name" value="Aldolase_TIM"/>
</dbReference>
<protein>
    <recommendedName>
        <fullName evidence="12">Probable dual-specificity RNA methyltransferase RlmN</fullName>
        <ecNumber evidence="12">2.1.1.192</ecNumber>
    </recommendedName>
    <alternativeName>
        <fullName evidence="12">23S rRNA (adenine(2503)-C(2))-methyltransferase</fullName>
    </alternativeName>
    <alternativeName>
        <fullName evidence="12">23S rRNA m2A2503 methyltransferase</fullName>
    </alternativeName>
    <alternativeName>
        <fullName evidence="12">Ribosomal RNA large subunit methyltransferase N</fullName>
    </alternativeName>
    <alternativeName>
        <fullName evidence="12">tRNA (adenine(37)-C(2))-methyltransferase</fullName>
    </alternativeName>
    <alternativeName>
        <fullName evidence="12">tRNA m2A37 methyltransferase</fullName>
    </alternativeName>
</protein>
<evidence type="ECO:0000313" key="16">
    <source>
        <dbReference type="Proteomes" id="UP000007880"/>
    </source>
</evidence>
<proteinExistence type="inferred from homology"/>
<keyword evidence="16" id="KW-1185">Reference proteome</keyword>
<dbReference type="GO" id="GO:0070040">
    <property type="term" value="F:rRNA (adenine(2503)-C2-)-methyltransferase activity"/>
    <property type="evidence" value="ECO:0007669"/>
    <property type="project" value="UniProtKB-UniRule"/>
</dbReference>
<evidence type="ECO:0000256" key="12">
    <source>
        <dbReference type="HAMAP-Rule" id="MF_01849"/>
    </source>
</evidence>
<dbReference type="PATRIC" id="fig|926550.5.peg.3867"/>
<dbReference type="PIRSF" id="PIRSF006004">
    <property type="entry name" value="CHP00048"/>
    <property type="match status" value="1"/>
</dbReference>
<dbReference type="CDD" id="cd01335">
    <property type="entry name" value="Radical_SAM"/>
    <property type="match status" value="1"/>
</dbReference>
<dbReference type="Gene3D" id="1.10.150.530">
    <property type="match status" value="1"/>
</dbReference>
<evidence type="ECO:0000256" key="7">
    <source>
        <dbReference type="ARBA" id="ARBA00022691"/>
    </source>
</evidence>
<feature type="binding site" evidence="12">
    <location>
        <begin position="220"/>
        <end position="222"/>
    </location>
    <ligand>
        <name>S-adenosyl-L-methionine</name>
        <dbReference type="ChEBI" id="CHEBI:59789"/>
    </ligand>
</feature>
<feature type="region of interest" description="Disordered" evidence="13">
    <location>
        <begin position="357"/>
        <end position="386"/>
    </location>
</feature>
<evidence type="ECO:0000256" key="5">
    <source>
        <dbReference type="ARBA" id="ARBA00022603"/>
    </source>
</evidence>
<dbReference type="Pfam" id="PF04055">
    <property type="entry name" value="Radical_SAM"/>
    <property type="match status" value="1"/>
</dbReference>
<feature type="binding site" evidence="12">
    <location>
        <begin position="165"/>
        <end position="166"/>
    </location>
    <ligand>
        <name>S-adenosyl-L-methionine</name>
        <dbReference type="ChEBI" id="CHEBI:59789"/>
    </ligand>
</feature>